<dbReference type="GO" id="GO:0000981">
    <property type="term" value="F:DNA-binding transcription factor activity, RNA polymerase II-specific"/>
    <property type="evidence" value="ECO:0007669"/>
    <property type="project" value="TreeGrafter"/>
</dbReference>
<dbReference type="InterPro" id="IPR036388">
    <property type="entry name" value="WH-like_DNA-bd_sf"/>
</dbReference>
<dbReference type="PROSITE" id="PS00658">
    <property type="entry name" value="FORK_HEAD_2"/>
    <property type="match status" value="1"/>
</dbReference>
<feature type="compositionally biased region" description="Basic and acidic residues" evidence="6">
    <location>
        <begin position="40"/>
        <end position="62"/>
    </location>
</feature>
<evidence type="ECO:0000256" key="4">
    <source>
        <dbReference type="ARBA" id="ARBA00023242"/>
    </source>
</evidence>
<name>A0A1E1K384_9HELO</name>
<keyword evidence="9" id="KW-1185">Reference proteome</keyword>
<feature type="region of interest" description="Disordered" evidence="6">
    <location>
        <begin position="39"/>
        <end position="122"/>
    </location>
</feature>
<dbReference type="EMBL" id="FJUX01000012">
    <property type="protein sequence ID" value="CZS92461.1"/>
    <property type="molecule type" value="Genomic_DNA"/>
</dbReference>
<evidence type="ECO:0000313" key="8">
    <source>
        <dbReference type="EMBL" id="CZS92461.1"/>
    </source>
</evidence>
<dbReference type="AlphaFoldDB" id="A0A1E1K384"/>
<dbReference type="Gene3D" id="1.10.10.10">
    <property type="entry name" value="Winged helix-like DNA-binding domain superfamily/Winged helix DNA-binding domain"/>
    <property type="match status" value="1"/>
</dbReference>
<evidence type="ECO:0000256" key="6">
    <source>
        <dbReference type="SAM" id="MobiDB-lite"/>
    </source>
</evidence>
<evidence type="ECO:0000256" key="1">
    <source>
        <dbReference type="ARBA" id="ARBA00023015"/>
    </source>
</evidence>
<reference evidence="9" key="1">
    <citation type="submission" date="2016-03" db="EMBL/GenBank/DDBJ databases">
        <authorList>
            <person name="Guldener U."/>
        </authorList>
    </citation>
    <scope>NUCLEOTIDE SEQUENCE [LARGE SCALE GENOMIC DNA]</scope>
    <source>
        <strain evidence="9">04CH-RAC-A.6.1</strain>
    </source>
</reference>
<evidence type="ECO:0000259" key="7">
    <source>
        <dbReference type="PROSITE" id="PS50039"/>
    </source>
</evidence>
<evidence type="ECO:0000313" key="9">
    <source>
        <dbReference type="Proteomes" id="UP000178912"/>
    </source>
</evidence>
<gene>
    <name evidence="8" type="ORF">RAG0_03023</name>
</gene>
<dbReference type="GO" id="GO:0000978">
    <property type="term" value="F:RNA polymerase II cis-regulatory region sequence-specific DNA binding"/>
    <property type="evidence" value="ECO:0007669"/>
    <property type="project" value="TreeGrafter"/>
</dbReference>
<feature type="DNA-binding region" description="Fork-head" evidence="5">
    <location>
        <begin position="1"/>
        <end position="83"/>
    </location>
</feature>
<dbReference type="InterPro" id="IPR045912">
    <property type="entry name" value="FOXJ2/3-like"/>
</dbReference>
<dbReference type="InterPro" id="IPR036390">
    <property type="entry name" value="WH_DNA-bd_sf"/>
</dbReference>
<dbReference type="PRINTS" id="PR00053">
    <property type="entry name" value="FORKHEAD"/>
</dbReference>
<sequence length="122" mass="13912">MALQGIYQWFRNDSHKGSSNTKGWKNSIRHNLSMNAAFENIERETSGDNTKKSTEWVLKESAVRNGVQPTTRYRKGAGARRSKYYQQTRSSTLQRQRSPLTSRSASTIASSSDAPYFYPQVE</sequence>
<keyword evidence="1" id="KW-0805">Transcription regulation</keyword>
<dbReference type="GO" id="GO:0005634">
    <property type="term" value="C:nucleus"/>
    <property type="evidence" value="ECO:0007669"/>
    <property type="project" value="UniProtKB-SubCell"/>
</dbReference>
<keyword evidence="4 5" id="KW-0539">Nucleus</keyword>
<keyword evidence="2 5" id="KW-0238">DNA-binding</keyword>
<dbReference type="PANTHER" id="PTHR46078:SF2">
    <property type="entry name" value="FORK-HEAD DOMAIN-CONTAINING PROTEIN"/>
    <property type="match status" value="1"/>
</dbReference>
<keyword evidence="3" id="KW-0804">Transcription</keyword>
<organism evidence="8 9">
    <name type="scientific">Rhynchosporium agropyri</name>
    <dbReference type="NCBI Taxonomy" id="914238"/>
    <lineage>
        <taxon>Eukaryota</taxon>
        <taxon>Fungi</taxon>
        <taxon>Dikarya</taxon>
        <taxon>Ascomycota</taxon>
        <taxon>Pezizomycotina</taxon>
        <taxon>Leotiomycetes</taxon>
        <taxon>Helotiales</taxon>
        <taxon>Ploettnerulaceae</taxon>
        <taxon>Rhynchosporium</taxon>
    </lineage>
</organism>
<dbReference type="PANTHER" id="PTHR46078">
    <property type="entry name" value="FORKHEAD BOX PROTEIN J2 FAMILY MEMBER"/>
    <property type="match status" value="1"/>
</dbReference>
<dbReference type="Pfam" id="PF00250">
    <property type="entry name" value="Forkhead"/>
    <property type="match status" value="1"/>
</dbReference>
<comment type="subcellular location">
    <subcellularLocation>
        <location evidence="5">Nucleus</location>
    </subcellularLocation>
</comment>
<feature type="compositionally biased region" description="Basic residues" evidence="6">
    <location>
        <begin position="72"/>
        <end position="83"/>
    </location>
</feature>
<evidence type="ECO:0000256" key="3">
    <source>
        <dbReference type="ARBA" id="ARBA00023163"/>
    </source>
</evidence>
<dbReference type="InterPro" id="IPR001766">
    <property type="entry name" value="Fork_head_dom"/>
</dbReference>
<dbReference type="SMART" id="SM00339">
    <property type="entry name" value="FH"/>
    <property type="match status" value="1"/>
</dbReference>
<protein>
    <recommendedName>
        <fullName evidence="7">Fork-head domain-containing protein</fullName>
    </recommendedName>
</protein>
<dbReference type="PROSITE" id="PS50039">
    <property type="entry name" value="FORK_HEAD_3"/>
    <property type="match status" value="1"/>
</dbReference>
<dbReference type="OrthoDB" id="5954824at2759"/>
<dbReference type="SUPFAM" id="SSF46785">
    <property type="entry name" value="Winged helix' DNA-binding domain"/>
    <property type="match status" value="1"/>
</dbReference>
<dbReference type="InterPro" id="IPR030456">
    <property type="entry name" value="TF_fork_head_CS_2"/>
</dbReference>
<accession>A0A1E1K384</accession>
<dbReference type="Proteomes" id="UP000178912">
    <property type="component" value="Unassembled WGS sequence"/>
</dbReference>
<feature type="domain" description="Fork-head" evidence="7">
    <location>
        <begin position="1"/>
        <end position="83"/>
    </location>
</feature>
<evidence type="ECO:0000256" key="2">
    <source>
        <dbReference type="ARBA" id="ARBA00023125"/>
    </source>
</evidence>
<proteinExistence type="predicted"/>
<evidence type="ECO:0000256" key="5">
    <source>
        <dbReference type="PROSITE-ProRule" id="PRU00089"/>
    </source>
</evidence>
<feature type="compositionally biased region" description="Low complexity" evidence="6">
    <location>
        <begin position="86"/>
        <end position="112"/>
    </location>
</feature>